<evidence type="ECO:0000313" key="3">
    <source>
        <dbReference type="Proteomes" id="UP000828251"/>
    </source>
</evidence>
<comment type="caution">
    <text evidence="2">The sequence shown here is derived from an EMBL/GenBank/DDBJ whole genome shotgun (WGS) entry which is preliminary data.</text>
</comment>
<evidence type="ECO:0000256" key="1">
    <source>
        <dbReference type="SAM" id="MobiDB-lite"/>
    </source>
</evidence>
<dbReference type="AlphaFoldDB" id="A0A9D4ACE4"/>
<organism evidence="2 3">
    <name type="scientific">Gossypium stocksii</name>
    <dbReference type="NCBI Taxonomy" id="47602"/>
    <lineage>
        <taxon>Eukaryota</taxon>
        <taxon>Viridiplantae</taxon>
        <taxon>Streptophyta</taxon>
        <taxon>Embryophyta</taxon>
        <taxon>Tracheophyta</taxon>
        <taxon>Spermatophyta</taxon>
        <taxon>Magnoliopsida</taxon>
        <taxon>eudicotyledons</taxon>
        <taxon>Gunneridae</taxon>
        <taxon>Pentapetalae</taxon>
        <taxon>rosids</taxon>
        <taxon>malvids</taxon>
        <taxon>Malvales</taxon>
        <taxon>Malvaceae</taxon>
        <taxon>Malvoideae</taxon>
        <taxon>Gossypium</taxon>
    </lineage>
</organism>
<name>A0A9D4ACE4_9ROSI</name>
<protein>
    <submittedName>
        <fullName evidence="2">Uncharacterized protein</fullName>
    </submittedName>
</protein>
<feature type="region of interest" description="Disordered" evidence="1">
    <location>
        <begin position="1"/>
        <end position="21"/>
    </location>
</feature>
<gene>
    <name evidence="2" type="ORF">J1N35_010223</name>
</gene>
<evidence type="ECO:0000313" key="2">
    <source>
        <dbReference type="EMBL" id="KAH1106455.1"/>
    </source>
</evidence>
<proteinExistence type="predicted"/>
<dbReference type="Proteomes" id="UP000828251">
    <property type="component" value="Unassembled WGS sequence"/>
</dbReference>
<keyword evidence="3" id="KW-1185">Reference proteome</keyword>
<dbReference type="EMBL" id="JAIQCV010000004">
    <property type="protein sequence ID" value="KAH1106455.1"/>
    <property type="molecule type" value="Genomic_DNA"/>
</dbReference>
<reference evidence="2 3" key="1">
    <citation type="journal article" date="2021" name="Plant Biotechnol. J.">
        <title>Multi-omics assisted identification of the key and species-specific regulatory components of drought-tolerant mechanisms in Gossypium stocksii.</title>
        <authorList>
            <person name="Yu D."/>
            <person name="Ke L."/>
            <person name="Zhang D."/>
            <person name="Wu Y."/>
            <person name="Sun Y."/>
            <person name="Mei J."/>
            <person name="Sun J."/>
            <person name="Sun Y."/>
        </authorList>
    </citation>
    <scope>NUCLEOTIDE SEQUENCE [LARGE SCALE GENOMIC DNA]</scope>
    <source>
        <strain evidence="3">cv. E1</strain>
        <tissue evidence="2">Leaf</tissue>
    </source>
</reference>
<accession>A0A9D4ACE4</accession>
<sequence length="110" mass="10099">MVYSRVEAAEPGGPSPGVMAEGEPIGGELGVIGRGTGGELIIDGVGASGVEDGVGAIGVVEGEGAIGVDGAGADIGVMAGGGVMVVGGGVPTGEGVVLELGDIVGDADGL</sequence>